<dbReference type="SMART" id="SM00388">
    <property type="entry name" value="HisKA"/>
    <property type="match status" value="1"/>
</dbReference>
<dbReference type="Pfam" id="PF02518">
    <property type="entry name" value="HATPase_c"/>
    <property type="match status" value="1"/>
</dbReference>
<evidence type="ECO:0000259" key="14">
    <source>
        <dbReference type="PROSITE" id="PS50109"/>
    </source>
</evidence>
<dbReference type="Gene3D" id="3.30.565.10">
    <property type="entry name" value="Histidine kinase-like ATPase, C-terminal domain"/>
    <property type="match status" value="1"/>
</dbReference>
<reference evidence="15 16" key="1">
    <citation type="submission" date="2017-04" db="EMBL/GenBank/DDBJ databases">
        <authorList>
            <person name="Afonso C.L."/>
            <person name="Miller P.J."/>
            <person name="Scott M.A."/>
            <person name="Spackman E."/>
            <person name="Goraichik I."/>
            <person name="Dimitrov K.M."/>
            <person name="Suarez D.L."/>
            <person name="Swayne D.E."/>
        </authorList>
    </citation>
    <scope>NUCLEOTIDE SEQUENCE [LARGE SCALE GENOMIC DNA]</scope>
    <source>
        <strain evidence="15 16">B5P</strain>
    </source>
</reference>
<dbReference type="CDD" id="cd16922">
    <property type="entry name" value="HATPase_EvgS-ArcB-TorS-like"/>
    <property type="match status" value="1"/>
</dbReference>
<dbReference type="InterPro" id="IPR036890">
    <property type="entry name" value="HATPase_C_sf"/>
</dbReference>
<feature type="coiled-coil region" evidence="12">
    <location>
        <begin position="288"/>
        <end position="315"/>
    </location>
</feature>
<comment type="subcellular location">
    <subcellularLocation>
        <location evidence="2">Cell membrane</location>
    </subcellularLocation>
</comment>
<dbReference type="CDD" id="cd00082">
    <property type="entry name" value="HisKA"/>
    <property type="match status" value="1"/>
</dbReference>
<dbReference type="PROSITE" id="PS50109">
    <property type="entry name" value="HIS_KIN"/>
    <property type="match status" value="1"/>
</dbReference>
<evidence type="ECO:0000256" key="3">
    <source>
        <dbReference type="ARBA" id="ARBA00012438"/>
    </source>
</evidence>
<dbReference type="CDD" id="cd00130">
    <property type="entry name" value="PAS"/>
    <property type="match status" value="1"/>
</dbReference>
<evidence type="ECO:0000256" key="13">
    <source>
        <dbReference type="SAM" id="Phobius"/>
    </source>
</evidence>
<dbReference type="SUPFAM" id="SSF47384">
    <property type="entry name" value="Homodimeric domain of signal transducing histidine kinase"/>
    <property type="match status" value="1"/>
</dbReference>
<keyword evidence="13" id="KW-0812">Transmembrane</keyword>
<name>A0A1X7NWT4_9HYPH</name>
<keyword evidence="4" id="KW-1003">Cell membrane</keyword>
<keyword evidence="11 13" id="KW-0472">Membrane</keyword>
<evidence type="ECO:0000256" key="2">
    <source>
        <dbReference type="ARBA" id="ARBA00004236"/>
    </source>
</evidence>
<dbReference type="GO" id="GO:0000155">
    <property type="term" value="F:phosphorelay sensor kinase activity"/>
    <property type="evidence" value="ECO:0007669"/>
    <property type="project" value="InterPro"/>
</dbReference>
<evidence type="ECO:0000313" key="15">
    <source>
        <dbReference type="EMBL" id="SMH42634.1"/>
    </source>
</evidence>
<dbReference type="Pfam" id="PF00512">
    <property type="entry name" value="HisKA"/>
    <property type="match status" value="1"/>
</dbReference>
<proteinExistence type="predicted"/>
<dbReference type="EMBL" id="FXBL01000004">
    <property type="protein sequence ID" value="SMH42634.1"/>
    <property type="molecule type" value="Genomic_DNA"/>
</dbReference>
<dbReference type="InterPro" id="IPR036097">
    <property type="entry name" value="HisK_dim/P_sf"/>
</dbReference>
<keyword evidence="7" id="KW-0547">Nucleotide-binding</keyword>
<keyword evidence="5" id="KW-0597">Phosphoprotein</keyword>
<dbReference type="SUPFAM" id="SSF55874">
    <property type="entry name" value="ATPase domain of HSP90 chaperone/DNA topoisomerase II/histidine kinase"/>
    <property type="match status" value="1"/>
</dbReference>
<dbReference type="Proteomes" id="UP000193083">
    <property type="component" value="Unassembled WGS sequence"/>
</dbReference>
<feature type="transmembrane region" description="Helical" evidence="13">
    <location>
        <begin position="24"/>
        <end position="44"/>
    </location>
</feature>
<dbReference type="PRINTS" id="PR00344">
    <property type="entry name" value="BCTRLSENSOR"/>
</dbReference>
<dbReference type="InterPro" id="IPR000014">
    <property type="entry name" value="PAS"/>
</dbReference>
<evidence type="ECO:0000256" key="1">
    <source>
        <dbReference type="ARBA" id="ARBA00000085"/>
    </source>
</evidence>
<keyword evidence="10" id="KW-0902">Two-component regulatory system</keyword>
<feature type="transmembrane region" description="Helical" evidence="13">
    <location>
        <begin position="51"/>
        <end position="72"/>
    </location>
</feature>
<evidence type="ECO:0000313" key="16">
    <source>
        <dbReference type="Proteomes" id="UP000193083"/>
    </source>
</evidence>
<keyword evidence="12" id="KW-0175">Coiled coil</keyword>
<protein>
    <recommendedName>
        <fullName evidence="3">histidine kinase</fullName>
        <ecNumber evidence="3">2.7.13.3</ecNumber>
    </recommendedName>
</protein>
<dbReference type="AlphaFoldDB" id="A0A1X7NWT4"/>
<evidence type="ECO:0000256" key="7">
    <source>
        <dbReference type="ARBA" id="ARBA00022741"/>
    </source>
</evidence>
<evidence type="ECO:0000256" key="12">
    <source>
        <dbReference type="SAM" id="Coils"/>
    </source>
</evidence>
<feature type="transmembrane region" description="Helical" evidence="13">
    <location>
        <begin position="84"/>
        <end position="114"/>
    </location>
</feature>
<dbReference type="InterPro" id="IPR003661">
    <property type="entry name" value="HisK_dim/P_dom"/>
</dbReference>
<feature type="domain" description="Histidine kinase" evidence="14">
    <location>
        <begin position="322"/>
        <end position="542"/>
    </location>
</feature>
<gene>
    <name evidence="15" type="ORF">SAMN02982922_2773</name>
</gene>
<dbReference type="PANTHER" id="PTHR43711">
    <property type="entry name" value="TWO-COMPONENT HISTIDINE KINASE"/>
    <property type="match status" value="1"/>
</dbReference>
<dbReference type="SMART" id="SM00387">
    <property type="entry name" value="HATPase_c"/>
    <property type="match status" value="1"/>
</dbReference>
<organism evidence="15 16">
    <name type="scientific">Mesorhizobium australicum</name>
    <dbReference type="NCBI Taxonomy" id="536018"/>
    <lineage>
        <taxon>Bacteria</taxon>
        <taxon>Pseudomonadati</taxon>
        <taxon>Pseudomonadota</taxon>
        <taxon>Alphaproteobacteria</taxon>
        <taxon>Hyphomicrobiales</taxon>
        <taxon>Phyllobacteriaceae</taxon>
        <taxon>Mesorhizobium</taxon>
    </lineage>
</organism>
<evidence type="ECO:0000256" key="6">
    <source>
        <dbReference type="ARBA" id="ARBA00022679"/>
    </source>
</evidence>
<evidence type="ECO:0000256" key="5">
    <source>
        <dbReference type="ARBA" id="ARBA00022553"/>
    </source>
</evidence>
<evidence type="ECO:0000256" key="4">
    <source>
        <dbReference type="ARBA" id="ARBA00022475"/>
    </source>
</evidence>
<keyword evidence="13" id="KW-1133">Transmembrane helix</keyword>
<evidence type="ECO:0000256" key="9">
    <source>
        <dbReference type="ARBA" id="ARBA00022840"/>
    </source>
</evidence>
<keyword evidence="6" id="KW-0808">Transferase</keyword>
<feature type="transmembrane region" description="Helical" evidence="13">
    <location>
        <begin position="126"/>
        <end position="150"/>
    </location>
</feature>
<dbReference type="GO" id="GO:0005524">
    <property type="term" value="F:ATP binding"/>
    <property type="evidence" value="ECO:0007669"/>
    <property type="project" value="UniProtKB-KW"/>
</dbReference>
<dbReference type="FunFam" id="3.30.565.10:FF:000023">
    <property type="entry name" value="PAS domain-containing sensor histidine kinase"/>
    <property type="match status" value="1"/>
</dbReference>
<keyword evidence="16" id="KW-1185">Reference proteome</keyword>
<dbReference type="InterPro" id="IPR003594">
    <property type="entry name" value="HATPase_dom"/>
</dbReference>
<dbReference type="GO" id="GO:0005886">
    <property type="term" value="C:plasma membrane"/>
    <property type="evidence" value="ECO:0007669"/>
    <property type="project" value="UniProtKB-SubCell"/>
</dbReference>
<keyword evidence="8 15" id="KW-0418">Kinase</keyword>
<evidence type="ECO:0000256" key="10">
    <source>
        <dbReference type="ARBA" id="ARBA00023012"/>
    </source>
</evidence>
<accession>A0A1X7NWT4</accession>
<evidence type="ECO:0000256" key="8">
    <source>
        <dbReference type="ARBA" id="ARBA00022777"/>
    </source>
</evidence>
<dbReference type="InterPro" id="IPR005467">
    <property type="entry name" value="His_kinase_dom"/>
</dbReference>
<dbReference type="InterPro" id="IPR004358">
    <property type="entry name" value="Sig_transdc_His_kin-like_C"/>
</dbReference>
<dbReference type="PANTHER" id="PTHR43711:SF26">
    <property type="entry name" value="SENSOR HISTIDINE KINASE RCSC"/>
    <property type="match status" value="1"/>
</dbReference>
<keyword evidence="9" id="KW-0067">ATP-binding</keyword>
<comment type="catalytic activity">
    <reaction evidence="1">
        <text>ATP + protein L-histidine = ADP + protein N-phospho-L-histidine.</text>
        <dbReference type="EC" id="2.7.13.3"/>
    </reaction>
</comment>
<dbReference type="InterPro" id="IPR050736">
    <property type="entry name" value="Sensor_HK_Regulatory"/>
</dbReference>
<sequence length="570" mass="60375">MAASCDRLVAPTVGGVERACQRRLIAALLAGPFVLAGVWPSVFAAGLPRDLSFGVLTLCFLMAWASIAYVATRADLPNTASATLAAATMLLAVAIAGAGGVSSPVMLIAGALTFESWWIMRSRRALVWGGVAAAVAITAQPLMGMFGLVPASAFSAWHWLVPLAYGAIAAPRLASAVREEIEAQRQPRETAVEDVLDAVVLRIARSGDTTDVGGRSDALLGVAPELLLGEGFFERVHVSDRVELMRALADADRGHADFELRIRVAGDSAGTFRSFEAELHGGSPRLLVLRGNGKVEALRQELAEAREQAAGSDVAKARFLAAVSHELRTPLNAIIGFSDMLAYEMVGRFTDPRQKEYACLIRDSGGHLLSVVNSILDVSKIESGAYPIRPEPFRFAEAASTCHAMLALQAAEKSVELSNRVTPAVGEICADRRAVQQILINLLSNAVKFTPRGGSVKLDARRHGRMITFEVADTGIGIDEEDLARLGRPFVQVHNDYTRQFDGAGLGLSIAKGLVALHGGAMSIQSSPGAGTVVSVTLPIEGHAVVAAPEPKVQDAEVEEYDGATFRKSA</sequence>
<dbReference type="Gene3D" id="1.10.287.130">
    <property type="match status" value="1"/>
</dbReference>
<evidence type="ECO:0000256" key="11">
    <source>
        <dbReference type="ARBA" id="ARBA00023136"/>
    </source>
</evidence>
<dbReference type="EC" id="2.7.13.3" evidence="3"/>